<dbReference type="Proteomes" id="UP000182652">
    <property type="component" value="Unassembled WGS sequence"/>
</dbReference>
<organism evidence="3 4">
    <name type="scientific">Arthrobacter woluwensis</name>
    <dbReference type="NCBI Taxonomy" id="156980"/>
    <lineage>
        <taxon>Bacteria</taxon>
        <taxon>Bacillati</taxon>
        <taxon>Actinomycetota</taxon>
        <taxon>Actinomycetes</taxon>
        <taxon>Micrococcales</taxon>
        <taxon>Micrococcaceae</taxon>
        <taxon>Arthrobacter</taxon>
    </lineage>
</organism>
<feature type="region of interest" description="Disordered" evidence="1">
    <location>
        <begin position="296"/>
        <end position="319"/>
    </location>
</feature>
<dbReference type="AlphaFoldDB" id="A0A1H4JTD3"/>
<dbReference type="RefSeq" id="WP_254780427.1">
    <property type="nucleotide sequence ID" value="NZ_FNSN01000003.1"/>
</dbReference>
<protein>
    <submittedName>
        <fullName evidence="3">Alpha/beta hydrolase family protein</fullName>
    </submittedName>
</protein>
<dbReference type="Pfam" id="PF12697">
    <property type="entry name" value="Abhydrolase_6"/>
    <property type="match status" value="1"/>
</dbReference>
<reference evidence="3 4" key="1">
    <citation type="submission" date="2016-10" db="EMBL/GenBank/DDBJ databases">
        <authorList>
            <person name="de Groot N.N."/>
        </authorList>
    </citation>
    <scope>NUCLEOTIDE SEQUENCE [LARGE SCALE GENOMIC DNA]</scope>
    <source>
        <strain evidence="3 4">DSM 10495</strain>
    </source>
</reference>
<name>A0A1H4JTD3_9MICC</name>
<keyword evidence="3" id="KW-0378">Hydrolase</keyword>
<gene>
    <name evidence="3" type="ORF">SAMN04489745_0373</name>
</gene>
<evidence type="ECO:0000313" key="3">
    <source>
        <dbReference type="EMBL" id="SEB49550.1"/>
    </source>
</evidence>
<evidence type="ECO:0000313" key="4">
    <source>
        <dbReference type="Proteomes" id="UP000182652"/>
    </source>
</evidence>
<dbReference type="PANTHER" id="PTHR43194">
    <property type="entry name" value="HYDROLASE ALPHA/BETA FOLD FAMILY"/>
    <property type="match status" value="1"/>
</dbReference>
<sequence>MKFRKVLEVPRTESIVRAGDGAELAMDSYGESDADRSLVVVGGAFLTAALYRPFAQAFVTALESEDDGRSWSVHVYDRRGHGQSPEQGPDYGMDLEIADLEAVLRHTGAKHVLGHSLGGAVVLNAARHSGSGLGVSRLSVYDPAVNIDGSTPVDWLPAFSQAVNDGDVPRAMARMRRGMLPGTALSRAPEPILGLLFGALGRTKANKVFAELMPASVGELKAALEEEAHAEDFAGIAQECCIFYGARSPEYFKQTARLLHGSVPGPLRQVPRCVHGSVPAVGKRLVTALAEFHVHGAREEQHRGRKRKSPQRGTADAAA</sequence>
<accession>A0A1H4JTD3</accession>
<feature type="domain" description="AB hydrolase-1" evidence="2">
    <location>
        <begin position="38"/>
        <end position="184"/>
    </location>
</feature>
<keyword evidence="4" id="KW-1185">Reference proteome</keyword>
<evidence type="ECO:0000256" key="1">
    <source>
        <dbReference type="SAM" id="MobiDB-lite"/>
    </source>
</evidence>
<dbReference type="InterPro" id="IPR029058">
    <property type="entry name" value="AB_hydrolase_fold"/>
</dbReference>
<dbReference type="GO" id="GO:0016787">
    <property type="term" value="F:hydrolase activity"/>
    <property type="evidence" value="ECO:0007669"/>
    <property type="project" value="UniProtKB-KW"/>
</dbReference>
<dbReference type="PANTHER" id="PTHR43194:SF2">
    <property type="entry name" value="PEROXISOMAL MEMBRANE PROTEIN LPX1"/>
    <property type="match status" value="1"/>
</dbReference>
<dbReference type="Gene3D" id="3.40.50.1820">
    <property type="entry name" value="alpha/beta hydrolase"/>
    <property type="match status" value="1"/>
</dbReference>
<evidence type="ECO:0000259" key="2">
    <source>
        <dbReference type="Pfam" id="PF12697"/>
    </source>
</evidence>
<dbReference type="InterPro" id="IPR050228">
    <property type="entry name" value="Carboxylesterase_BioH"/>
</dbReference>
<dbReference type="EMBL" id="FNSN01000003">
    <property type="protein sequence ID" value="SEB49550.1"/>
    <property type="molecule type" value="Genomic_DNA"/>
</dbReference>
<dbReference type="SUPFAM" id="SSF53474">
    <property type="entry name" value="alpha/beta-Hydrolases"/>
    <property type="match status" value="1"/>
</dbReference>
<proteinExistence type="predicted"/>
<dbReference type="STRING" id="156980.SAMN04489745_0373"/>
<dbReference type="InterPro" id="IPR000073">
    <property type="entry name" value="AB_hydrolase_1"/>
</dbReference>